<proteinExistence type="predicted"/>
<accession>A0ABS0ATM3</accession>
<sequence>MSVRDPAGPDYHSLEQAAEWFATLGDDDVSAAEREAWRCWLEANPRHRRAWDYVESVGRRFGRLRDDGDPHLAGGALDRAREQRLSRRQALKGLAVLATGGALGWAGWRHSPLPELARAWRADYRTPVGGRRALVLDDGTGLWLNTNSALNVDYDADRRRLTLVAGEVLVDTGADPRPLWLTTGDGELRPLGTRFRVRREEGDTEVAVYQGAVRVRAADSGAERTVPAGRRTRFDGRHIAPLASADPARLAWTRGLLIAEERPLGELVAELARYRHGHLAVDPAVAGLPVMGTYPLDDTDRALAMLEAALPVRVRRRLPWWVTLEPAAD</sequence>
<dbReference type="InterPro" id="IPR006311">
    <property type="entry name" value="TAT_signal"/>
</dbReference>
<organism evidence="4 5">
    <name type="scientific">Alloalcanivorax profundimaris</name>
    <dbReference type="NCBI Taxonomy" id="2735259"/>
    <lineage>
        <taxon>Bacteria</taxon>
        <taxon>Pseudomonadati</taxon>
        <taxon>Pseudomonadota</taxon>
        <taxon>Gammaproteobacteria</taxon>
        <taxon>Oceanospirillales</taxon>
        <taxon>Alcanivoracaceae</taxon>
        <taxon>Alloalcanivorax</taxon>
    </lineage>
</organism>
<gene>
    <name evidence="4" type="ORF">Y5W_02120</name>
</gene>
<dbReference type="PANTHER" id="PTHR30273">
    <property type="entry name" value="PERIPLASMIC SIGNAL SENSOR AND SIGMA FACTOR ACTIVATOR FECR-RELATED"/>
    <property type="match status" value="1"/>
</dbReference>
<dbReference type="InterPro" id="IPR032623">
    <property type="entry name" value="FecR_N"/>
</dbReference>
<keyword evidence="1" id="KW-0732">Signal</keyword>
<evidence type="ECO:0000313" key="4">
    <source>
        <dbReference type="EMBL" id="MBF5056826.1"/>
    </source>
</evidence>
<comment type="caution">
    <text evidence="4">The sequence shown here is derived from an EMBL/GenBank/DDBJ whole genome shotgun (WGS) entry which is preliminary data.</text>
</comment>
<feature type="domain" description="FecR protein" evidence="2">
    <location>
        <begin position="123"/>
        <end position="214"/>
    </location>
</feature>
<evidence type="ECO:0000256" key="1">
    <source>
        <dbReference type="ARBA" id="ARBA00022729"/>
    </source>
</evidence>
<dbReference type="InterPro" id="IPR012373">
    <property type="entry name" value="Ferrdict_sens_TM"/>
</dbReference>
<evidence type="ECO:0000313" key="5">
    <source>
        <dbReference type="Proteomes" id="UP000662703"/>
    </source>
</evidence>
<dbReference type="Pfam" id="PF16220">
    <property type="entry name" value="DUF4880"/>
    <property type="match status" value="1"/>
</dbReference>
<reference evidence="4 5" key="1">
    <citation type="submission" date="2012-09" db="EMBL/GenBank/DDBJ databases">
        <title>Genome Sequence of alkane-degrading Bacterium Alcanivorax sp. 521-1.</title>
        <authorList>
            <person name="Lai Q."/>
            <person name="Shao Z."/>
        </authorList>
    </citation>
    <scope>NUCLEOTIDE SEQUENCE [LARGE SCALE GENOMIC DNA]</scope>
    <source>
        <strain evidence="4 5">521-1</strain>
    </source>
</reference>
<dbReference type="PANTHER" id="PTHR30273:SF2">
    <property type="entry name" value="PROTEIN FECR"/>
    <property type="match status" value="1"/>
</dbReference>
<protein>
    <submittedName>
        <fullName evidence="4">Anti-FecI sigma factor FecR</fullName>
    </submittedName>
</protein>
<dbReference type="PROSITE" id="PS51318">
    <property type="entry name" value="TAT"/>
    <property type="match status" value="1"/>
</dbReference>
<dbReference type="Pfam" id="PF04773">
    <property type="entry name" value="FecR"/>
    <property type="match status" value="1"/>
</dbReference>
<dbReference type="EMBL" id="ARXX01000030">
    <property type="protein sequence ID" value="MBF5056826.1"/>
    <property type="molecule type" value="Genomic_DNA"/>
</dbReference>
<dbReference type="NCBIfam" id="TIGR01409">
    <property type="entry name" value="TAT_signal_seq"/>
    <property type="match status" value="1"/>
</dbReference>
<keyword evidence="5" id="KW-1185">Reference proteome</keyword>
<dbReference type="InterPro" id="IPR006860">
    <property type="entry name" value="FecR"/>
</dbReference>
<name>A0ABS0ATM3_9GAMM</name>
<dbReference type="InterPro" id="IPR019546">
    <property type="entry name" value="TAT_signal_bac_arc"/>
</dbReference>
<evidence type="ECO:0000259" key="3">
    <source>
        <dbReference type="Pfam" id="PF16220"/>
    </source>
</evidence>
<dbReference type="Gene3D" id="2.60.120.1440">
    <property type="match status" value="1"/>
</dbReference>
<dbReference type="RefSeq" id="WP_194865211.1">
    <property type="nucleotide sequence ID" value="NZ_ARXX01000030.1"/>
</dbReference>
<dbReference type="PIRSF" id="PIRSF018266">
    <property type="entry name" value="FecR"/>
    <property type="match status" value="1"/>
</dbReference>
<evidence type="ECO:0000259" key="2">
    <source>
        <dbReference type="Pfam" id="PF04773"/>
    </source>
</evidence>
<feature type="domain" description="FecR N-terminal" evidence="3">
    <location>
        <begin position="15"/>
        <end position="56"/>
    </location>
</feature>
<dbReference type="Proteomes" id="UP000662703">
    <property type="component" value="Unassembled WGS sequence"/>
</dbReference>